<organism evidence="3 4">
    <name type="scientific">Triangularia setosa</name>
    <dbReference type="NCBI Taxonomy" id="2587417"/>
    <lineage>
        <taxon>Eukaryota</taxon>
        <taxon>Fungi</taxon>
        <taxon>Dikarya</taxon>
        <taxon>Ascomycota</taxon>
        <taxon>Pezizomycotina</taxon>
        <taxon>Sordariomycetes</taxon>
        <taxon>Sordariomycetidae</taxon>
        <taxon>Sordariales</taxon>
        <taxon>Podosporaceae</taxon>
        <taxon>Triangularia</taxon>
    </lineage>
</organism>
<accession>A0AAN6VZY3</accession>
<evidence type="ECO:0000313" key="3">
    <source>
        <dbReference type="EMBL" id="KAK4171676.1"/>
    </source>
</evidence>
<feature type="compositionally biased region" description="Polar residues" evidence="1">
    <location>
        <begin position="227"/>
        <end position="240"/>
    </location>
</feature>
<reference evidence="3" key="2">
    <citation type="submission" date="2023-05" db="EMBL/GenBank/DDBJ databases">
        <authorList>
            <consortium name="Lawrence Berkeley National Laboratory"/>
            <person name="Steindorff A."/>
            <person name="Hensen N."/>
            <person name="Bonometti L."/>
            <person name="Westerberg I."/>
            <person name="Brannstrom I.O."/>
            <person name="Guillou S."/>
            <person name="Cros-Aarteil S."/>
            <person name="Calhoun S."/>
            <person name="Haridas S."/>
            <person name="Kuo A."/>
            <person name="Mondo S."/>
            <person name="Pangilinan J."/>
            <person name="Riley R."/>
            <person name="Labutti K."/>
            <person name="Andreopoulos B."/>
            <person name="Lipzen A."/>
            <person name="Chen C."/>
            <person name="Yanf M."/>
            <person name="Daum C."/>
            <person name="Ng V."/>
            <person name="Clum A."/>
            <person name="Ohm R."/>
            <person name="Martin F."/>
            <person name="Silar P."/>
            <person name="Natvig D."/>
            <person name="Lalanne C."/>
            <person name="Gautier V."/>
            <person name="Ament-Velasquez S.L."/>
            <person name="Kruys A."/>
            <person name="Hutchinson M.I."/>
            <person name="Powell A.J."/>
            <person name="Barry K."/>
            <person name="Miller A.N."/>
            <person name="Grigoriev I.V."/>
            <person name="Debuchy R."/>
            <person name="Gladieux P."/>
            <person name="Thoren M.H."/>
            <person name="Johannesson H."/>
        </authorList>
    </citation>
    <scope>NUCLEOTIDE SEQUENCE</scope>
    <source>
        <strain evidence="3">CBS 892.96</strain>
    </source>
</reference>
<reference evidence="3" key="1">
    <citation type="journal article" date="2023" name="Mol. Phylogenet. Evol.">
        <title>Genome-scale phylogeny and comparative genomics of the fungal order Sordariales.</title>
        <authorList>
            <person name="Hensen N."/>
            <person name="Bonometti L."/>
            <person name="Westerberg I."/>
            <person name="Brannstrom I.O."/>
            <person name="Guillou S."/>
            <person name="Cros-Aarteil S."/>
            <person name="Calhoun S."/>
            <person name="Haridas S."/>
            <person name="Kuo A."/>
            <person name="Mondo S."/>
            <person name="Pangilinan J."/>
            <person name="Riley R."/>
            <person name="LaButti K."/>
            <person name="Andreopoulos B."/>
            <person name="Lipzen A."/>
            <person name="Chen C."/>
            <person name="Yan M."/>
            <person name="Daum C."/>
            <person name="Ng V."/>
            <person name="Clum A."/>
            <person name="Steindorff A."/>
            <person name="Ohm R.A."/>
            <person name="Martin F."/>
            <person name="Silar P."/>
            <person name="Natvig D.O."/>
            <person name="Lalanne C."/>
            <person name="Gautier V."/>
            <person name="Ament-Velasquez S.L."/>
            <person name="Kruys A."/>
            <person name="Hutchinson M.I."/>
            <person name="Powell A.J."/>
            <person name="Barry K."/>
            <person name="Miller A.N."/>
            <person name="Grigoriev I.V."/>
            <person name="Debuchy R."/>
            <person name="Gladieux P."/>
            <person name="Hiltunen Thoren M."/>
            <person name="Johannesson H."/>
        </authorList>
    </citation>
    <scope>NUCLEOTIDE SEQUENCE</scope>
    <source>
        <strain evidence="3">CBS 892.96</strain>
    </source>
</reference>
<keyword evidence="2" id="KW-0472">Membrane</keyword>
<name>A0AAN6VZY3_9PEZI</name>
<feature type="region of interest" description="Disordered" evidence="1">
    <location>
        <begin position="1"/>
        <end position="25"/>
    </location>
</feature>
<keyword evidence="4" id="KW-1185">Reference proteome</keyword>
<comment type="caution">
    <text evidence="3">The sequence shown here is derived from an EMBL/GenBank/DDBJ whole genome shotgun (WGS) entry which is preliminary data.</text>
</comment>
<feature type="compositionally biased region" description="Basic and acidic residues" evidence="1">
    <location>
        <begin position="203"/>
        <end position="225"/>
    </location>
</feature>
<feature type="transmembrane region" description="Helical" evidence="2">
    <location>
        <begin position="35"/>
        <end position="55"/>
    </location>
</feature>
<sequence length="271" mass="30103">MTSPSENRPLKRRKSKNVKLSKNGNPTSRPFLSRIFGMATTLVITLGLVGIVVFLRKTLPNGTKPSYANSSTLQAQKRGAEPEKIGERQANFFTLGPAFTAKPPILPGDFPIISSTVSCTTVMVPARHVKRQGYWHTYCSTSYFKITRTPTPTPTPTRGPLFTLRPTRIFTFRLPSGSPVVDCTTYFIPDKIKRGEEIAAGDNLHDSNIDHNTTDNNHLNDKATKNDLINSNDNGNTSNKSDIHIDNDTDRLNNHSAHDNHNNSDDDDDNR</sequence>
<evidence type="ECO:0000256" key="1">
    <source>
        <dbReference type="SAM" id="MobiDB-lite"/>
    </source>
</evidence>
<evidence type="ECO:0000256" key="2">
    <source>
        <dbReference type="SAM" id="Phobius"/>
    </source>
</evidence>
<dbReference type="EMBL" id="MU866523">
    <property type="protein sequence ID" value="KAK4171676.1"/>
    <property type="molecule type" value="Genomic_DNA"/>
</dbReference>
<feature type="compositionally biased region" description="Basic residues" evidence="1">
    <location>
        <begin position="10"/>
        <end position="19"/>
    </location>
</feature>
<dbReference type="Proteomes" id="UP001302321">
    <property type="component" value="Unassembled WGS sequence"/>
</dbReference>
<feature type="compositionally biased region" description="Basic and acidic residues" evidence="1">
    <location>
        <begin position="241"/>
        <end position="264"/>
    </location>
</feature>
<keyword evidence="2" id="KW-0812">Transmembrane</keyword>
<gene>
    <name evidence="3" type="ORF">QBC36DRAFT_305101</name>
</gene>
<dbReference type="AlphaFoldDB" id="A0AAN6VZY3"/>
<proteinExistence type="predicted"/>
<keyword evidence="2" id="KW-1133">Transmembrane helix</keyword>
<evidence type="ECO:0000313" key="4">
    <source>
        <dbReference type="Proteomes" id="UP001302321"/>
    </source>
</evidence>
<feature type="region of interest" description="Disordered" evidence="1">
    <location>
        <begin position="203"/>
        <end position="271"/>
    </location>
</feature>
<protein>
    <submittedName>
        <fullName evidence="3">Uncharacterized protein</fullName>
    </submittedName>
</protein>